<name>A0A059T6K0_9CAUD</name>
<dbReference type="Proteomes" id="UP000026994">
    <property type="component" value="Segment"/>
</dbReference>
<evidence type="ECO:0000313" key="2">
    <source>
        <dbReference type="EMBL" id="AHL19059.1"/>
    </source>
</evidence>
<sequence>MEFKSVKEINTEISLLADKGGISDGSHTFEELYFHRMVLFATICNANHSKSWKSKKHEDGSMFDNYFIVGISTSKGMFSYHYHLDNWDYFSVPELEFAPTWDGHTANDVTRLLDI</sequence>
<evidence type="ECO:0000313" key="3">
    <source>
        <dbReference type="Proteomes" id="UP000026994"/>
    </source>
</evidence>
<protein>
    <recommendedName>
        <fullName evidence="1">WDGH domain-containing protein</fullName>
    </recommendedName>
</protein>
<evidence type="ECO:0000259" key="1">
    <source>
        <dbReference type="Pfam" id="PF25311"/>
    </source>
</evidence>
<accession>A0A059T6K0</accession>
<keyword evidence="3" id="KW-1185">Reference proteome</keyword>
<organism evidence="2 3">
    <name type="scientific">Listeria phage LP-064</name>
    <dbReference type="NCBI Taxonomy" id="1458853"/>
    <lineage>
        <taxon>Viruses</taxon>
        <taxon>Duplodnaviria</taxon>
        <taxon>Heunggongvirae</taxon>
        <taxon>Uroviricota</taxon>
        <taxon>Caudoviricetes</taxon>
        <taxon>Herelleviridae</taxon>
        <taxon>Jasinskavirinae</taxon>
        <taxon>Pecentumvirus</taxon>
        <taxon>Pecentumvirus LP064</taxon>
    </lineage>
</organism>
<dbReference type="EMBL" id="KJ094029">
    <property type="protein sequence ID" value="AHL19059.1"/>
    <property type="molecule type" value="Genomic_DNA"/>
</dbReference>
<dbReference type="InterPro" id="IPR057362">
    <property type="entry name" value="WDGH"/>
</dbReference>
<reference evidence="2 3" key="1">
    <citation type="journal article" date="2014" name="Appl. Environ. Microbiol.">
        <title>Comparative genomic and morphological analysis of Listeria phages isolated from farm environments.</title>
        <authorList>
            <person name="Denes T."/>
            <person name="Vongkamjan K."/>
            <person name="Ackermann H.W."/>
            <person name="Moreno Switt A.I."/>
            <person name="Wiedmann M."/>
            <person name="den Bakker H.C."/>
        </authorList>
    </citation>
    <scope>NUCLEOTIDE SEQUENCE [LARGE SCALE GENOMIC DNA]</scope>
</reference>
<feature type="domain" description="WDGH" evidence="1">
    <location>
        <begin position="21"/>
        <end position="114"/>
    </location>
</feature>
<dbReference type="Pfam" id="PF25311">
    <property type="entry name" value="WDGH"/>
    <property type="match status" value="1"/>
</dbReference>
<proteinExistence type="predicted"/>
<gene>
    <name evidence="2" type="ORF">LP064_039</name>
</gene>